<accession>Q851N9</accession>
<reference evidence="3" key="1">
    <citation type="journal article" date="2005" name="Nature">
        <title>The map-based sequence of the rice genome.</title>
        <authorList>
            <consortium name="International rice genome sequencing project (IRGSP)"/>
            <person name="Matsumoto T."/>
            <person name="Wu J."/>
            <person name="Kanamori H."/>
            <person name="Katayose Y."/>
            <person name="Fujisawa M."/>
            <person name="Namiki N."/>
            <person name="Mizuno H."/>
            <person name="Yamamoto K."/>
            <person name="Antonio B.A."/>
            <person name="Baba T."/>
            <person name="Sakata K."/>
            <person name="Nagamura Y."/>
            <person name="Aoki H."/>
            <person name="Arikawa K."/>
            <person name="Arita K."/>
            <person name="Bito T."/>
            <person name="Chiden Y."/>
            <person name="Fujitsuka N."/>
            <person name="Fukunaka R."/>
            <person name="Hamada M."/>
            <person name="Harada C."/>
            <person name="Hayashi A."/>
            <person name="Hijishita S."/>
            <person name="Honda M."/>
            <person name="Hosokawa S."/>
            <person name="Ichikawa Y."/>
            <person name="Idonuma A."/>
            <person name="Iijima M."/>
            <person name="Ikeda M."/>
            <person name="Ikeno M."/>
            <person name="Ito K."/>
            <person name="Ito S."/>
            <person name="Ito T."/>
            <person name="Ito Y."/>
            <person name="Ito Y."/>
            <person name="Iwabuchi A."/>
            <person name="Kamiya K."/>
            <person name="Karasawa W."/>
            <person name="Kurita K."/>
            <person name="Katagiri S."/>
            <person name="Kikuta A."/>
            <person name="Kobayashi H."/>
            <person name="Kobayashi N."/>
            <person name="Machita K."/>
            <person name="Maehara T."/>
            <person name="Masukawa M."/>
            <person name="Mizubayashi T."/>
            <person name="Mukai Y."/>
            <person name="Nagasaki H."/>
            <person name="Nagata Y."/>
            <person name="Naito S."/>
            <person name="Nakashima M."/>
            <person name="Nakama Y."/>
            <person name="Nakamichi Y."/>
            <person name="Nakamura M."/>
            <person name="Meguro A."/>
            <person name="Negishi M."/>
            <person name="Ohta I."/>
            <person name="Ohta T."/>
            <person name="Okamoto M."/>
            <person name="Ono N."/>
            <person name="Saji S."/>
            <person name="Sakaguchi M."/>
            <person name="Sakai K."/>
            <person name="Shibata M."/>
            <person name="Shimokawa T."/>
            <person name="Song J."/>
            <person name="Takazaki Y."/>
            <person name="Terasawa K."/>
            <person name="Tsugane M."/>
            <person name="Tsuji K."/>
            <person name="Ueda S."/>
            <person name="Waki K."/>
            <person name="Yamagata H."/>
            <person name="Yamamoto M."/>
            <person name="Yamamoto S."/>
            <person name="Yamane H."/>
            <person name="Yoshiki S."/>
            <person name="Yoshihara R."/>
            <person name="Yukawa K."/>
            <person name="Zhong H."/>
            <person name="Yano M."/>
            <person name="Yuan Q."/>
            <person name="Ouyang S."/>
            <person name="Liu J."/>
            <person name="Jones K.M."/>
            <person name="Gansberger K."/>
            <person name="Moffat K."/>
            <person name="Hill J."/>
            <person name="Bera J."/>
            <person name="Fadrosh D."/>
            <person name="Jin S."/>
            <person name="Johri S."/>
            <person name="Kim M."/>
            <person name="Overton L."/>
            <person name="Reardon M."/>
            <person name="Tsitrin T."/>
            <person name="Vuong H."/>
            <person name="Weaver B."/>
            <person name="Ciecko A."/>
            <person name="Tallon L."/>
            <person name="Jackson J."/>
            <person name="Pai G."/>
            <person name="Aken S.V."/>
            <person name="Utterback T."/>
            <person name="Reidmuller S."/>
            <person name="Feldblyum T."/>
            <person name="Hsiao J."/>
            <person name="Zismann V."/>
            <person name="Iobst S."/>
            <person name="de Vazeille A.R."/>
            <person name="Buell C.R."/>
            <person name="Ying K."/>
            <person name="Li Y."/>
            <person name="Lu T."/>
            <person name="Huang Y."/>
            <person name="Zhao Q."/>
            <person name="Feng Q."/>
            <person name="Zhang L."/>
            <person name="Zhu J."/>
            <person name="Weng Q."/>
            <person name="Mu J."/>
            <person name="Lu Y."/>
            <person name="Fan D."/>
            <person name="Liu Y."/>
            <person name="Guan J."/>
            <person name="Zhang Y."/>
            <person name="Yu S."/>
            <person name="Liu X."/>
            <person name="Zhang Y."/>
            <person name="Hong G."/>
            <person name="Han B."/>
            <person name="Choisne N."/>
            <person name="Demange N."/>
            <person name="Orjeda G."/>
            <person name="Samain S."/>
            <person name="Cattolico L."/>
            <person name="Pelletier E."/>
            <person name="Couloux A."/>
            <person name="Segurens B."/>
            <person name="Wincker P."/>
            <person name="D'Hont A."/>
            <person name="Scarpelli C."/>
            <person name="Weissenbach J."/>
            <person name="Salanoubat M."/>
            <person name="Quetier F."/>
            <person name="Yu Y."/>
            <person name="Kim H.R."/>
            <person name="Rambo T."/>
            <person name="Currie J."/>
            <person name="Collura K."/>
            <person name="Luo M."/>
            <person name="Yang T."/>
            <person name="Ammiraju J.S.S."/>
            <person name="Engler F."/>
            <person name="Soderlund C."/>
            <person name="Wing R.A."/>
            <person name="Palmer L.E."/>
            <person name="de la Bastide M."/>
            <person name="Spiegel L."/>
            <person name="Nascimento L."/>
            <person name="Zutavern T."/>
            <person name="O'Shaughnessy A."/>
            <person name="Dike S."/>
            <person name="Dedhia N."/>
            <person name="Preston R."/>
            <person name="Balija V."/>
            <person name="McCombie W.R."/>
            <person name="Chow T."/>
            <person name="Chen H."/>
            <person name="Chung M."/>
            <person name="Chen C."/>
            <person name="Shaw J."/>
            <person name="Wu H."/>
            <person name="Hsiao K."/>
            <person name="Chao Y."/>
            <person name="Chu M."/>
            <person name="Cheng C."/>
            <person name="Hour A."/>
            <person name="Lee P."/>
            <person name="Lin S."/>
            <person name="Lin Y."/>
            <person name="Liou J."/>
            <person name="Liu S."/>
            <person name="Hsing Y."/>
            <person name="Raghuvanshi S."/>
            <person name="Mohanty A."/>
            <person name="Bharti A.K."/>
            <person name="Gaur A."/>
            <person name="Gupta V."/>
            <person name="Kumar D."/>
            <person name="Ravi V."/>
            <person name="Vij S."/>
            <person name="Kapur A."/>
            <person name="Khurana P."/>
            <person name="Khurana P."/>
            <person name="Khurana J.P."/>
            <person name="Tyagi A.K."/>
            <person name="Gaikwad K."/>
            <person name="Singh A."/>
            <person name="Dalal V."/>
            <person name="Srivastava S."/>
            <person name="Dixit A."/>
            <person name="Pal A.K."/>
            <person name="Ghazi I.A."/>
            <person name="Yadav M."/>
            <person name="Pandit A."/>
            <person name="Bhargava A."/>
            <person name="Sureshbabu K."/>
            <person name="Batra K."/>
            <person name="Sharma T.R."/>
            <person name="Mohapatra T."/>
            <person name="Singh N.K."/>
            <person name="Messing J."/>
            <person name="Nelson A.B."/>
            <person name="Fuks G."/>
            <person name="Kavchok S."/>
            <person name="Keizer G."/>
            <person name="Linton E."/>
            <person name="Llaca V."/>
            <person name="Song R."/>
            <person name="Tanyolac B."/>
            <person name="Young S."/>
            <person name="Ho-Il K."/>
            <person name="Hahn J.H."/>
            <person name="Sangsakoo G."/>
            <person name="Vanavichit A."/>
            <person name="de Mattos Luiz.A.T."/>
            <person name="Zimmer P.D."/>
            <person name="Malone G."/>
            <person name="Dellagostin O."/>
            <person name="de Oliveira A.C."/>
            <person name="Bevan M."/>
            <person name="Bancroft I."/>
            <person name="Minx P."/>
            <person name="Cordum H."/>
            <person name="Wilson R."/>
            <person name="Cheng Z."/>
            <person name="Jin W."/>
            <person name="Jiang J."/>
            <person name="Leong S.A."/>
            <person name="Iwama H."/>
            <person name="Gojobori T."/>
            <person name="Itoh T."/>
            <person name="Niimura Y."/>
            <person name="Fujii Y."/>
            <person name="Habara T."/>
            <person name="Sakai H."/>
            <person name="Sato Y."/>
            <person name="Wilson G."/>
            <person name="Kumar K."/>
            <person name="McCouch S."/>
            <person name="Juretic N."/>
            <person name="Hoen D."/>
            <person name="Wright S."/>
            <person name="Bruskiewich R."/>
            <person name="Bureau T."/>
            <person name="Miyao A."/>
            <person name="Hirochika H."/>
            <person name="Nishikawa T."/>
            <person name="Kadowaki K."/>
            <person name="Sugiura M."/>
            <person name="Burr B."/>
            <person name="Sasaki T."/>
        </authorList>
    </citation>
    <scope>NUCLEOTIDE SEQUENCE [LARGE SCALE GENOMIC DNA]</scope>
    <source>
        <strain evidence="3">cv. Nipponbare</strain>
    </source>
</reference>
<feature type="compositionally biased region" description="Gly residues" evidence="1">
    <location>
        <begin position="125"/>
        <end position="139"/>
    </location>
</feature>
<organism evidence="2 3">
    <name type="scientific">Oryza sativa subsp. japonica</name>
    <name type="common">Rice</name>
    <dbReference type="NCBI Taxonomy" id="39947"/>
    <lineage>
        <taxon>Eukaryota</taxon>
        <taxon>Viridiplantae</taxon>
        <taxon>Streptophyta</taxon>
        <taxon>Embryophyta</taxon>
        <taxon>Tracheophyta</taxon>
        <taxon>Spermatophyta</taxon>
        <taxon>Magnoliopsida</taxon>
        <taxon>Liliopsida</taxon>
        <taxon>Poales</taxon>
        <taxon>Poaceae</taxon>
        <taxon>BOP clade</taxon>
        <taxon>Oryzoideae</taxon>
        <taxon>Oryzeae</taxon>
        <taxon>Oryzinae</taxon>
        <taxon>Oryza</taxon>
        <taxon>Oryza sativa</taxon>
    </lineage>
</organism>
<gene>
    <name evidence="2" type="primary">OSJNBa0042I09.5</name>
</gene>
<dbReference type="EMBL" id="AC104487">
    <property type="protein sequence ID" value="AAO41123.1"/>
    <property type="molecule type" value="Genomic_DNA"/>
</dbReference>
<sequence>MPSVLSRSKSFTLLHPSFRRQTTEQKRPSENQAREYNIINPLEVLMLESIAHGVLVVAWPHFSDQFLNERLVVDVLGVGVTTPVLLLGDEAMAVTCHPGEQTFFMMWTENPRNAEAAAAAAGAAGRRGGAGERAGGGQDGVLERTRGAGARPRKEVGDDDAANAASRPTVPVARVEQELDRAWSWSCSRWCARATASAARRTSPTSPSRSPRPRHAHRRPPTRRSTSVT</sequence>
<name>Q851N9_ORYSJ</name>
<dbReference type="Gene3D" id="3.40.50.2000">
    <property type="entry name" value="Glycogen Phosphorylase B"/>
    <property type="match status" value="1"/>
</dbReference>
<protein>
    <submittedName>
        <fullName evidence="2">Uncharacterized protein</fullName>
    </submittedName>
</protein>
<feature type="region of interest" description="Disordered" evidence="1">
    <location>
        <begin position="194"/>
        <end position="229"/>
    </location>
</feature>
<feature type="compositionally biased region" description="Low complexity" evidence="1">
    <location>
        <begin position="194"/>
        <end position="209"/>
    </location>
</feature>
<evidence type="ECO:0000313" key="2">
    <source>
        <dbReference type="EMBL" id="AAO41123.1"/>
    </source>
</evidence>
<feature type="compositionally biased region" description="Basic and acidic residues" evidence="1">
    <location>
        <begin position="141"/>
        <end position="156"/>
    </location>
</feature>
<proteinExistence type="predicted"/>
<evidence type="ECO:0000256" key="1">
    <source>
        <dbReference type="SAM" id="MobiDB-lite"/>
    </source>
</evidence>
<reference evidence="3" key="2">
    <citation type="journal article" date="2008" name="Nucleic Acids Res.">
        <title>The rice annotation project database (RAP-DB): 2008 update.</title>
        <authorList>
            <consortium name="The rice annotation project (RAP)"/>
        </authorList>
    </citation>
    <scope>GENOME REANNOTATION</scope>
    <source>
        <strain evidence="3">cv. Nipponbare</strain>
    </source>
</reference>
<evidence type="ECO:0000313" key="3">
    <source>
        <dbReference type="Proteomes" id="UP000000763"/>
    </source>
</evidence>
<feature type="region of interest" description="Disordered" evidence="1">
    <location>
        <begin position="117"/>
        <end position="169"/>
    </location>
</feature>
<dbReference type="Proteomes" id="UP000000763">
    <property type="component" value="Chromosome 3"/>
</dbReference>
<feature type="compositionally biased region" description="Basic residues" evidence="1">
    <location>
        <begin position="211"/>
        <end position="222"/>
    </location>
</feature>
<dbReference type="SUPFAM" id="SSF53756">
    <property type="entry name" value="UDP-Glycosyltransferase/glycogen phosphorylase"/>
    <property type="match status" value="1"/>
</dbReference>
<dbReference type="AlphaFoldDB" id="Q851N9"/>